<dbReference type="Proteomes" id="UP000283295">
    <property type="component" value="Unassembled WGS sequence"/>
</dbReference>
<proteinExistence type="predicted"/>
<evidence type="ECO:0000313" key="2">
    <source>
        <dbReference type="Proteomes" id="UP000283295"/>
    </source>
</evidence>
<comment type="caution">
    <text evidence="1">The sequence shown here is derived from an EMBL/GenBank/DDBJ whole genome shotgun (WGS) entry which is preliminary data.</text>
</comment>
<protein>
    <submittedName>
        <fullName evidence="1">Uncharacterized protein</fullName>
    </submittedName>
</protein>
<accession>A0A3R6A199</accession>
<reference evidence="1 2" key="1">
    <citation type="submission" date="2018-08" db="EMBL/GenBank/DDBJ databases">
        <title>A genome reference for cultivated species of the human gut microbiota.</title>
        <authorList>
            <person name="Zou Y."/>
            <person name="Xue W."/>
            <person name="Luo G."/>
        </authorList>
    </citation>
    <scope>NUCLEOTIDE SEQUENCE [LARGE SCALE GENOMIC DNA]</scope>
    <source>
        <strain evidence="1 2">AF22-21</strain>
    </source>
</reference>
<dbReference type="AlphaFoldDB" id="A0A3R6A199"/>
<sequence>MLRDGRSYLAEAFVGLGATVYGTFDRKEGSGYLFRYIRVEGVQANGKPFVGREHHLWIFRGCKMIDLMQYSMKQGDKFRIKGEPYLYRRKNGTYDFSIQHIHTFEKIRDYDFPTAGELPEQKLQKCRCVFCFQRDRCNGFCTQKR</sequence>
<evidence type="ECO:0000313" key="1">
    <source>
        <dbReference type="EMBL" id="RGS43483.1"/>
    </source>
</evidence>
<name>A0A3R6A199_9FIRM</name>
<organism evidence="1 2">
    <name type="scientific">Coprococcus eutactus</name>
    <dbReference type="NCBI Taxonomy" id="33043"/>
    <lineage>
        <taxon>Bacteria</taxon>
        <taxon>Bacillati</taxon>
        <taxon>Bacillota</taxon>
        <taxon>Clostridia</taxon>
        <taxon>Lachnospirales</taxon>
        <taxon>Lachnospiraceae</taxon>
        <taxon>Coprococcus</taxon>
    </lineage>
</organism>
<gene>
    <name evidence="1" type="ORF">DWX94_03985</name>
</gene>
<dbReference type="EMBL" id="QRVK01000006">
    <property type="protein sequence ID" value="RGS43483.1"/>
    <property type="molecule type" value="Genomic_DNA"/>
</dbReference>